<keyword evidence="3" id="KW-0949">S-adenosyl-L-methionine</keyword>
<dbReference type="GO" id="GO:0051539">
    <property type="term" value="F:4 iron, 4 sulfur cluster binding"/>
    <property type="evidence" value="ECO:0007669"/>
    <property type="project" value="UniProtKB-UniRule"/>
</dbReference>
<dbReference type="RefSeq" id="WP_097791932.1">
    <property type="nucleotide sequence ID" value="NZ_NOUV01000010.1"/>
</dbReference>
<dbReference type="PROSITE" id="PS51918">
    <property type="entry name" value="RADICAL_SAM"/>
    <property type="match status" value="1"/>
</dbReference>
<sequence>MSLGLYLHIPYCFSKCRYCDFYSAPGQRGVPSAYVDALLRELHRFSPDAPLRPDTLYFGGGTPSLLAPEDAARLIAAASPLPGAEVTLEANPETVTEASLCAFREAGINRISFGVQSARDSQLKTLGRPHTARQARAAFAAARRAGFENISGDIMLALPHYTQAEFDETLELIESGGATHISAYLLKIEPDSAFGRHPPEGLPSPDEAADVYLYAVEQLEHHGYQQYEISNFAKPGYEGKHNLIYWDCGDYLGLGPAAHSCMGGRRFYYPADTEAFLHDTAAPVLDGGCGAEDYLILQLRLRKGLDLAEYKARFGKEFSTSQLAFVKNCVKNGYASFDGRTLALTPAGLIVQNSILAELL</sequence>
<organism evidence="5 6">
    <name type="scientific">Faecalibacterium prausnitzii</name>
    <dbReference type="NCBI Taxonomy" id="853"/>
    <lineage>
        <taxon>Bacteria</taxon>
        <taxon>Bacillati</taxon>
        <taxon>Bacillota</taxon>
        <taxon>Clostridia</taxon>
        <taxon>Eubacteriales</taxon>
        <taxon>Oscillospiraceae</taxon>
        <taxon>Faecalibacterium</taxon>
    </lineage>
</organism>
<dbReference type="NCBIfam" id="TIGR00539">
    <property type="entry name" value="hemN_rel"/>
    <property type="match status" value="1"/>
</dbReference>
<dbReference type="GO" id="GO:0006779">
    <property type="term" value="P:porphyrin-containing compound biosynthetic process"/>
    <property type="evidence" value="ECO:0007669"/>
    <property type="project" value="InterPro"/>
</dbReference>
<comment type="caution">
    <text evidence="5">The sequence shown here is derived from an EMBL/GenBank/DDBJ whole genome shotgun (WGS) entry which is preliminary data.</text>
</comment>
<dbReference type="Proteomes" id="UP000220904">
    <property type="component" value="Unassembled WGS sequence"/>
</dbReference>
<proteinExistence type="inferred from homology"/>
<dbReference type="SFLD" id="SFLDF00562">
    <property type="entry name" value="HemN-like__clustered_with_heat"/>
    <property type="match status" value="1"/>
</dbReference>
<dbReference type="InterPro" id="IPR010723">
    <property type="entry name" value="HemN_C"/>
</dbReference>
<dbReference type="CDD" id="cd01335">
    <property type="entry name" value="Radical_SAM"/>
    <property type="match status" value="1"/>
</dbReference>
<dbReference type="SFLD" id="SFLDG01065">
    <property type="entry name" value="anaerobic_coproporphyrinogen-I"/>
    <property type="match status" value="1"/>
</dbReference>
<evidence type="ECO:0000259" key="4">
    <source>
        <dbReference type="PROSITE" id="PS51918"/>
    </source>
</evidence>
<dbReference type="SUPFAM" id="SSF102114">
    <property type="entry name" value="Radical SAM enzymes"/>
    <property type="match status" value="1"/>
</dbReference>
<dbReference type="InterPro" id="IPR034505">
    <property type="entry name" value="Coproporphyrinogen-III_oxidase"/>
</dbReference>
<dbReference type="PANTHER" id="PTHR13932">
    <property type="entry name" value="COPROPORPHYRINIGEN III OXIDASE"/>
    <property type="match status" value="1"/>
</dbReference>
<dbReference type="Pfam" id="PF04055">
    <property type="entry name" value="Radical_SAM"/>
    <property type="match status" value="1"/>
</dbReference>
<keyword evidence="3" id="KW-0408">Iron</keyword>
<dbReference type="EMBL" id="NOUV01000010">
    <property type="protein sequence ID" value="PDX87353.1"/>
    <property type="molecule type" value="Genomic_DNA"/>
</dbReference>
<dbReference type="InterPro" id="IPR058240">
    <property type="entry name" value="rSAM_sf"/>
</dbReference>
<feature type="domain" description="Radical SAM core" evidence="4">
    <location>
        <begin position="1"/>
        <end position="225"/>
    </location>
</feature>
<dbReference type="AlphaFoldDB" id="A0A2A7B7I6"/>
<dbReference type="Gene3D" id="3.80.30.20">
    <property type="entry name" value="tm_1862 like domain"/>
    <property type="match status" value="1"/>
</dbReference>
<dbReference type="InterPro" id="IPR006638">
    <property type="entry name" value="Elp3/MiaA/NifB-like_rSAM"/>
</dbReference>
<keyword evidence="3" id="KW-0143">Chaperone</keyword>
<name>A0A2A7B7I6_9FIRM</name>
<keyword evidence="3" id="KW-0479">Metal-binding</keyword>
<evidence type="ECO:0000313" key="5">
    <source>
        <dbReference type="EMBL" id="PDX87353.1"/>
    </source>
</evidence>
<accession>A0A2A7B7I6</accession>
<evidence type="ECO:0000256" key="1">
    <source>
        <dbReference type="ARBA" id="ARBA00006100"/>
    </source>
</evidence>
<dbReference type="SFLD" id="SFLDG01082">
    <property type="entry name" value="B12-binding_domain_containing"/>
    <property type="match status" value="1"/>
</dbReference>
<comment type="subcellular location">
    <subcellularLocation>
        <location evidence="3">Cytoplasm</location>
    </subcellularLocation>
</comment>
<evidence type="ECO:0000256" key="3">
    <source>
        <dbReference type="RuleBase" id="RU364116"/>
    </source>
</evidence>
<keyword evidence="3" id="KW-0004">4Fe-4S</keyword>
<reference evidence="5 6" key="1">
    <citation type="journal article" date="2017" name="Front. Microbiol.">
        <title>New Insights into the Diversity of the Genus Faecalibacterium.</title>
        <authorList>
            <person name="Benevides L."/>
            <person name="Burman S."/>
            <person name="Martin R."/>
            <person name="Robert V."/>
            <person name="Thomas M."/>
            <person name="Miquel S."/>
            <person name="Chain F."/>
            <person name="Sokol H."/>
            <person name="Bermudez-Humaran L.G."/>
            <person name="Morrison M."/>
            <person name="Langella P."/>
            <person name="Azevedo V.A."/>
            <person name="Chatel J.M."/>
            <person name="Soares S."/>
        </authorList>
    </citation>
    <scope>NUCLEOTIDE SEQUENCE [LARGE SCALE GENOMIC DNA]</scope>
    <source>
        <strain evidence="5 6">AHMP21</strain>
    </source>
</reference>
<dbReference type="InterPro" id="IPR007197">
    <property type="entry name" value="rSAM"/>
</dbReference>
<comment type="function">
    <text evidence="3">Probably acts as a heme chaperone, transferring heme to an unknown acceptor. Binds one molecule of heme per monomer, possibly covalently. Binds 1 [4Fe-4S] cluster. The cluster is coordinated with 3 cysteines and an exchangeable S-adenosyl-L-methionine.</text>
</comment>
<evidence type="ECO:0000313" key="6">
    <source>
        <dbReference type="Proteomes" id="UP000220904"/>
    </source>
</evidence>
<gene>
    <name evidence="5" type="ORF">CHR60_04605</name>
</gene>
<dbReference type="GO" id="GO:0005737">
    <property type="term" value="C:cytoplasm"/>
    <property type="evidence" value="ECO:0007669"/>
    <property type="project" value="UniProtKB-SubCell"/>
</dbReference>
<dbReference type="PANTHER" id="PTHR13932:SF5">
    <property type="entry name" value="RADICAL S-ADENOSYL METHIONINE DOMAIN-CONTAINING PROTEIN 1, MITOCHONDRIAL"/>
    <property type="match status" value="1"/>
</dbReference>
<keyword evidence="3" id="KW-0349">Heme</keyword>
<keyword evidence="3" id="KW-0411">Iron-sulfur</keyword>
<dbReference type="InterPro" id="IPR023404">
    <property type="entry name" value="rSAM_horseshoe"/>
</dbReference>
<dbReference type="SMART" id="SM00729">
    <property type="entry name" value="Elp3"/>
    <property type="match status" value="1"/>
</dbReference>
<dbReference type="GO" id="GO:0046872">
    <property type="term" value="F:metal ion binding"/>
    <property type="evidence" value="ECO:0007669"/>
    <property type="project" value="UniProtKB-UniRule"/>
</dbReference>
<dbReference type="SFLD" id="SFLDS00029">
    <property type="entry name" value="Radical_SAM"/>
    <property type="match status" value="1"/>
</dbReference>
<dbReference type="GO" id="GO:0004109">
    <property type="term" value="F:coproporphyrinogen oxidase activity"/>
    <property type="evidence" value="ECO:0007669"/>
    <property type="project" value="InterPro"/>
</dbReference>
<dbReference type="InterPro" id="IPR004559">
    <property type="entry name" value="HemW-like"/>
</dbReference>
<evidence type="ECO:0000256" key="2">
    <source>
        <dbReference type="ARBA" id="ARBA00017228"/>
    </source>
</evidence>
<dbReference type="Pfam" id="PF06969">
    <property type="entry name" value="HemN_C"/>
    <property type="match status" value="1"/>
</dbReference>
<comment type="similarity">
    <text evidence="1">Belongs to the anaerobic coproporphyrinogen-III oxidase family. HemW subfamily.</text>
</comment>
<dbReference type="OrthoDB" id="9808022at2"/>
<protein>
    <recommendedName>
        <fullName evidence="2 3">Heme chaperone HemW</fullName>
    </recommendedName>
</protein>
<keyword evidence="3" id="KW-0963">Cytoplasm</keyword>
<dbReference type="SFLD" id="SFLDF00288">
    <property type="entry name" value="HemN-like__clustered_with_nucl"/>
    <property type="match status" value="1"/>
</dbReference>